<sequence>MRRLTTALLCLAVLVGCARPGDAPVQVGPAADTGWTTYQTDVTAVRAGADPRSLVLTVALLGDADGCSRNPRITYFTEENNRIYANVVQDSRLSGVVGACPTHTPGEVTLTAPGPIAGRTVVLNEQPWKPDGAGYQRCDPTFGCGPMPKDHCDQAWVSVVVRGMDVSRHSTGSVEGCDGTWLVMTVPFDPVPCGAEPRPGCDASVNVRRYFLRWAGQGGWETIANSTEAGCGPVRTTEPAFPRKLCAHLPRP</sequence>
<gene>
    <name evidence="2" type="ORF">DLJ58_20430</name>
</gene>
<dbReference type="Proteomes" id="UP000266889">
    <property type="component" value="Unassembled WGS sequence"/>
</dbReference>
<dbReference type="RefSeq" id="WP_124858626.1">
    <property type="nucleotide sequence ID" value="NZ_JBEXWX010000016.1"/>
</dbReference>
<evidence type="ECO:0000256" key="1">
    <source>
        <dbReference type="SAM" id="SignalP"/>
    </source>
</evidence>
<keyword evidence="1" id="KW-0732">Signal</keyword>
<protein>
    <submittedName>
        <fullName evidence="2">Uncharacterized protein</fullName>
    </submittedName>
</protein>
<comment type="caution">
    <text evidence="2">The sequence shown here is derived from an EMBL/GenBank/DDBJ whole genome shotgun (WGS) entry which is preliminary data.</text>
</comment>
<keyword evidence="3" id="KW-1185">Reference proteome</keyword>
<evidence type="ECO:0000313" key="3">
    <source>
        <dbReference type="Proteomes" id="UP000266889"/>
    </source>
</evidence>
<proteinExistence type="predicted"/>
<name>A0A3N9X4K4_9ACTN</name>
<accession>A0A3N9X4K4</accession>
<dbReference type="AlphaFoldDB" id="A0A3N9X4K4"/>
<dbReference type="PROSITE" id="PS51257">
    <property type="entry name" value="PROKAR_LIPOPROTEIN"/>
    <property type="match status" value="1"/>
</dbReference>
<organism evidence="2 3">
    <name type="scientific">Micromonospora arida</name>
    <dbReference type="NCBI Taxonomy" id="2203715"/>
    <lineage>
        <taxon>Bacteria</taxon>
        <taxon>Bacillati</taxon>
        <taxon>Actinomycetota</taxon>
        <taxon>Actinomycetes</taxon>
        <taxon>Micromonosporales</taxon>
        <taxon>Micromonosporaceae</taxon>
        <taxon>Micromonospora</taxon>
    </lineage>
</organism>
<feature type="chain" id="PRO_5039036454" evidence="1">
    <location>
        <begin position="24"/>
        <end position="252"/>
    </location>
</feature>
<dbReference type="EMBL" id="QGSY01000213">
    <property type="protein sequence ID" value="RQX07799.1"/>
    <property type="molecule type" value="Genomic_DNA"/>
</dbReference>
<reference evidence="2 3" key="1">
    <citation type="submission" date="2018-05" db="EMBL/GenBank/DDBJ databases">
        <title>Micromonospora from Atacama Desert.</title>
        <authorList>
            <person name="Carro L."/>
            <person name="Goodfellow M."/>
            <person name="Klenk H.-P."/>
        </authorList>
    </citation>
    <scope>NUCLEOTIDE SEQUENCE [LARGE SCALE GENOMIC DNA]</scope>
    <source>
        <strain evidence="2 3">LB32</strain>
    </source>
</reference>
<evidence type="ECO:0000313" key="2">
    <source>
        <dbReference type="EMBL" id="RQX07799.1"/>
    </source>
</evidence>
<feature type="signal peptide" evidence="1">
    <location>
        <begin position="1"/>
        <end position="23"/>
    </location>
</feature>
<dbReference type="OrthoDB" id="3541931at2"/>